<dbReference type="SUPFAM" id="SSF48371">
    <property type="entry name" value="ARM repeat"/>
    <property type="match status" value="1"/>
</dbReference>
<gene>
    <name evidence="1" type="ORF">MAM1_0064c03930</name>
</gene>
<reference evidence="1" key="1">
    <citation type="submission" date="2014-09" db="EMBL/GenBank/DDBJ databases">
        <title>Draft genome sequence of an oleaginous Mucoromycotina fungus Mucor ambiguus NBRC6742.</title>
        <authorList>
            <person name="Takeda I."/>
            <person name="Yamane N."/>
            <person name="Morita T."/>
            <person name="Tamano K."/>
            <person name="Machida M."/>
            <person name="Baker S."/>
            <person name="Koike H."/>
        </authorList>
    </citation>
    <scope>NUCLEOTIDE SEQUENCE</scope>
    <source>
        <strain evidence="1">NBRC 6742</strain>
    </source>
</reference>
<dbReference type="Gene3D" id="1.25.10.10">
    <property type="entry name" value="Leucine-rich Repeat Variant"/>
    <property type="match status" value="1"/>
</dbReference>
<sequence>MSPAPTNPLEQVSKVLQPNATVSTTEKVAVLQAFSATLTAIQTENLSFEKSAEILQAVPLGLFYYGFSVEDDHLTAVLCELISKLLQPFTYEQIVSAENKEYLLQGLTHFTPDIRYLSLQQVFKCLASDVFVVDMVNSEIFPLVLATIAFQDARTANKASELLYKISATPSGQAAFFGPTCTAMLKQLLQINGVISFRVYDLIIKVATYSDSTFDACESSGLLSVFIKELQSDDLLVKINAIELLNEIATTSAGLSFLEKANLLDNIATILDNPDDSDVVVQLVKCAVIKFLGNLGEKEHIAFEPMSTKYHIMEKIEKCLETQNIEILTVAISTIGLVGSHPSGLELLSDSLLTAFFSRYETAVGQVKAVYLQSISKILSVRDGTERVERTTMDVYNRIQGRPSTLLSLIKEAKQPEDGIRVASFAVMQAVAFHAWGVQLMAQSNEFMNYILNRSTEYTEQGQNWKYAIIQTLVSAPDAARVLNEYYAQLQVYVRQGAHFKILEPVAAVESS</sequence>
<dbReference type="STRING" id="91626.A0A0C9LU62"/>
<protein>
    <submittedName>
        <fullName evidence="1">26S proteasome non-ATPase regulatory subunit 5 isoform X1</fullName>
    </submittedName>
</protein>
<keyword evidence="1" id="KW-0647">Proteasome</keyword>
<dbReference type="Pfam" id="PF10508">
    <property type="entry name" value="Proteasom_PSMB"/>
    <property type="match status" value="1"/>
</dbReference>
<dbReference type="InterPro" id="IPR019538">
    <property type="entry name" value="PSMD5"/>
</dbReference>
<dbReference type="InterPro" id="IPR011989">
    <property type="entry name" value="ARM-like"/>
</dbReference>
<proteinExistence type="predicted"/>
<organism evidence="1">
    <name type="scientific">Mucor ambiguus</name>
    <dbReference type="NCBI Taxonomy" id="91626"/>
    <lineage>
        <taxon>Eukaryota</taxon>
        <taxon>Fungi</taxon>
        <taxon>Fungi incertae sedis</taxon>
        <taxon>Mucoromycota</taxon>
        <taxon>Mucoromycotina</taxon>
        <taxon>Mucoromycetes</taxon>
        <taxon>Mucorales</taxon>
        <taxon>Mucorineae</taxon>
        <taxon>Mucoraceae</taxon>
        <taxon>Mucor</taxon>
    </lineage>
</organism>
<dbReference type="PANTHER" id="PTHR13554">
    <property type="entry name" value="26S PROTEASOME NON-ATPASE REGULATORY SUBUNIT 5-RELATED"/>
    <property type="match status" value="1"/>
</dbReference>
<name>A0A0C9LU62_9FUNG</name>
<dbReference type="OrthoDB" id="10250600at2759"/>
<dbReference type="GO" id="GO:0005829">
    <property type="term" value="C:cytosol"/>
    <property type="evidence" value="ECO:0007669"/>
    <property type="project" value="TreeGrafter"/>
</dbReference>
<dbReference type="EMBL" id="DF836353">
    <property type="protein sequence ID" value="GAN04470.1"/>
    <property type="molecule type" value="Genomic_DNA"/>
</dbReference>
<evidence type="ECO:0000313" key="2">
    <source>
        <dbReference type="Proteomes" id="UP000053815"/>
    </source>
</evidence>
<dbReference type="GO" id="GO:0000502">
    <property type="term" value="C:proteasome complex"/>
    <property type="evidence" value="ECO:0007669"/>
    <property type="project" value="UniProtKB-KW"/>
</dbReference>
<keyword evidence="2" id="KW-1185">Reference proteome</keyword>
<dbReference type="InterPro" id="IPR016024">
    <property type="entry name" value="ARM-type_fold"/>
</dbReference>
<evidence type="ECO:0000313" key="1">
    <source>
        <dbReference type="EMBL" id="GAN04470.1"/>
    </source>
</evidence>
<dbReference type="AlphaFoldDB" id="A0A0C9LU62"/>
<dbReference type="Proteomes" id="UP000053815">
    <property type="component" value="Unassembled WGS sequence"/>
</dbReference>
<dbReference type="GO" id="GO:0043248">
    <property type="term" value="P:proteasome assembly"/>
    <property type="evidence" value="ECO:0007669"/>
    <property type="project" value="InterPro"/>
</dbReference>
<dbReference type="PANTHER" id="PTHR13554:SF10">
    <property type="entry name" value="26S PROTEASOME NON-ATPASE REGULATORY SUBUNIT 5"/>
    <property type="match status" value="1"/>
</dbReference>
<accession>A0A0C9LU62</accession>